<feature type="non-terminal residue" evidence="1">
    <location>
        <position position="184"/>
    </location>
</feature>
<sequence length="184" mass="20692">MKDVVLSLSMDGVDGVESGALFIEEIVSSGVHPVPAKLAELLKEIQTKDRETVVKLQMLEREMELNAITEQADSIRLQDEIKLWFNQACTEDQSFVRLICDLCFELMITMHKNQRWIAVLGALGDPGDAVTSLNHMRDIVAHEYAKLAILEQLLAGTDVMIRLNDGYVANMEYKEQCNTPKLGR</sequence>
<reference evidence="1" key="1">
    <citation type="journal article" date="2019" name="Sci. Rep.">
        <title>Draft genome of Tanacetum cinerariifolium, the natural source of mosquito coil.</title>
        <authorList>
            <person name="Yamashiro T."/>
            <person name="Shiraishi A."/>
            <person name="Satake H."/>
            <person name="Nakayama K."/>
        </authorList>
    </citation>
    <scope>NUCLEOTIDE SEQUENCE</scope>
</reference>
<gene>
    <name evidence="1" type="ORF">Tci_696527</name>
</gene>
<protein>
    <submittedName>
        <fullName evidence="1">Uncharacterized protein</fullName>
    </submittedName>
</protein>
<organism evidence="1">
    <name type="scientific">Tanacetum cinerariifolium</name>
    <name type="common">Dalmatian daisy</name>
    <name type="synonym">Chrysanthemum cinerariifolium</name>
    <dbReference type="NCBI Taxonomy" id="118510"/>
    <lineage>
        <taxon>Eukaryota</taxon>
        <taxon>Viridiplantae</taxon>
        <taxon>Streptophyta</taxon>
        <taxon>Embryophyta</taxon>
        <taxon>Tracheophyta</taxon>
        <taxon>Spermatophyta</taxon>
        <taxon>Magnoliopsida</taxon>
        <taxon>eudicotyledons</taxon>
        <taxon>Gunneridae</taxon>
        <taxon>Pentapetalae</taxon>
        <taxon>asterids</taxon>
        <taxon>campanulids</taxon>
        <taxon>Asterales</taxon>
        <taxon>Asteraceae</taxon>
        <taxon>Asteroideae</taxon>
        <taxon>Anthemideae</taxon>
        <taxon>Anthemidinae</taxon>
        <taxon>Tanacetum</taxon>
    </lineage>
</organism>
<dbReference type="EMBL" id="BKCJ010584148">
    <property type="protein sequence ID" value="GFB24556.1"/>
    <property type="molecule type" value="Genomic_DNA"/>
</dbReference>
<evidence type="ECO:0000313" key="1">
    <source>
        <dbReference type="EMBL" id="GFB24556.1"/>
    </source>
</evidence>
<name>A0A699L7E9_TANCI</name>
<proteinExistence type="predicted"/>
<comment type="caution">
    <text evidence="1">The sequence shown here is derived from an EMBL/GenBank/DDBJ whole genome shotgun (WGS) entry which is preliminary data.</text>
</comment>
<accession>A0A699L7E9</accession>
<dbReference type="AlphaFoldDB" id="A0A699L7E9"/>